<reference evidence="9" key="1">
    <citation type="journal article" date="2019" name="Int. J. Syst. Evol. Microbiol.">
        <title>The Global Catalogue of Microorganisms (GCM) 10K type strain sequencing project: providing services to taxonomists for standard genome sequencing and annotation.</title>
        <authorList>
            <consortium name="The Broad Institute Genomics Platform"/>
            <consortium name="The Broad Institute Genome Sequencing Center for Infectious Disease"/>
            <person name="Wu L."/>
            <person name="Ma J."/>
        </authorList>
    </citation>
    <scope>NUCLEOTIDE SEQUENCE [LARGE SCALE GENOMIC DNA]</scope>
    <source>
        <strain evidence="9">JCM 18126</strain>
    </source>
</reference>
<accession>A0ABP9HWV6</accession>
<comment type="subcellular location">
    <subcellularLocation>
        <location evidence="1">Cell membrane</location>
        <topology evidence="1">Multi-pass membrane protein</topology>
    </subcellularLocation>
</comment>
<evidence type="ECO:0000256" key="3">
    <source>
        <dbReference type="ARBA" id="ARBA00022692"/>
    </source>
</evidence>
<gene>
    <name evidence="8" type="ORF">GCM10023225_20760</name>
</gene>
<evidence type="ECO:0000256" key="1">
    <source>
        <dbReference type="ARBA" id="ARBA00004651"/>
    </source>
</evidence>
<name>A0ABP9HWV6_9ACTN</name>
<keyword evidence="5 6" id="KW-0472">Membrane</keyword>
<evidence type="ECO:0000259" key="7">
    <source>
        <dbReference type="Pfam" id="PF12823"/>
    </source>
</evidence>
<organism evidence="8 9">
    <name type="scientific">Kineococcus glutinatus</name>
    <dbReference type="NCBI Taxonomy" id="1070872"/>
    <lineage>
        <taxon>Bacteria</taxon>
        <taxon>Bacillati</taxon>
        <taxon>Actinomycetota</taxon>
        <taxon>Actinomycetes</taxon>
        <taxon>Kineosporiales</taxon>
        <taxon>Kineosporiaceae</taxon>
        <taxon>Kineococcus</taxon>
    </lineage>
</organism>
<evidence type="ECO:0000256" key="2">
    <source>
        <dbReference type="ARBA" id="ARBA00022475"/>
    </source>
</evidence>
<dbReference type="InterPro" id="IPR023845">
    <property type="entry name" value="DUF3817_TM"/>
</dbReference>
<evidence type="ECO:0000313" key="8">
    <source>
        <dbReference type="EMBL" id="GAA4980412.1"/>
    </source>
</evidence>
<dbReference type="PANTHER" id="PTHR40077">
    <property type="entry name" value="MEMBRANE PROTEIN-RELATED"/>
    <property type="match status" value="1"/>
</dbReference>
<keyword evidence="3 6" id="KW-0812">Transmembrane</keyword>
<keyword evidence="9" id="KW-1185">Reference proteome</keyword>
<dbReference type="Proteomes" id="UP001501195">
    <property type="component" value="Unassembled WGS sequence"/>
</dbReference>
<feature type="transmembrane region" description="Helical" evidence="6">
    <location>
        <begin position="42"/>
        <end position="64"/>
    </location>
</feature>
<evidence type="ECO:0000256" key="5">
    <source>
        <dbReference type="ARBA" id="ARBA00023136"/>
    </source>
</evidence>
<dbReference type="PANTHER" id="PTHR40077:SF1">
    <property type="entry name" value="MEMBRANE PROTEIN"/>
    <property type="match status" value="1"/>
</dbReference>
<evidence type="ECO:0000256" key="6">
    <source>
        <dbReference type="SAM" id="Phobius"/>
    </source>
</evidence>
<dbReference type="EMBL" id="BAABIL010000303">
    <property type="protein sequence ID" value="GAA4980412.1"/>
    <property type="molecule type" value="Genomic_DNA"/>
</dbReference>
<sequence>MPNRPAVVLFRTVAVAEAVSWVALLVAMFLKYVVEAPHEGGVPVVGMVHGVLFTAYVLVALLTARVLRWRLWPTVLLALVAAVPPLGTVVFERVATRRGLLPAGAGLRAA</sequence>
<evidence type="ECO:0000313" key="9">
    <source>
        <dbReference type="Proteomes" id="UP001501195"/>
    </source>
</evidence>
<feature type="transmembrane region" description="Helical" evidence="6">
    <location>
        <begin position="6"/>
        <end position="30"/>
    </location>
</feature>
<dbReference type="NCBIfam" id="TIGR03954">
    <property type="entry name" value="integ_memb_HG"/>
    <property type="match status" value="1"/>
</dbReference>
<feature type="domain" description="DUF3817" evidence="7">
    <location>
        <begin position="9"/>
        <end position="97"/>
    </location>
</feature>
<keyword evidence="4 6" id="KW-1133">Transmembrane helix</keyword>
<feature type="transmembrane region" description="Helical" evidence="6">
    <location>
        <begin position="70"/>
        <end position="91"/>
    </location>
</feature>
<evidence type="ECO:0000256" key="4">
    <source>
        <dbReference type="ARBA" id="ARBA00022989"/>
    </source>
</evidence>
<keyword evidence="2" id="KW-1003">Cell membrane</keyword>
<proteinExistence type="predicted"/>
<protein>
    <recommendedName>
        <fullName evidence="7">DUF3817 domain-containing protein</fullName>
    </recommendedName>
</protein>
<dbReference type="RefSeq" id="WP_345712454.1">
    <property type="nucleotide sequence ID" value="NZ_BAABIL010000303.1"/>
</dbReference>
<dbReference type="Pfam" id="PF12823">
    <property type="entry name" value="DUF3817"/>
    <property type="match status" value="1"/>
</dbReference>
<comment type="caution">
    <text evidence="8">The sequence shown here is derived from an EMBL/GenBank/DDBJ whole genome shotgun (WGS) entry which is preliminary data.</text>
</comment>